<dbReference type="SUPFAM" id="SSF55729">
    <property type="entry name" value="Acyl-CoA N-acyltransferases (Nat)"/>
    <property type="match status" value="1"/>
</dbReference>
<reference evidence="5" key="1">
    <citation type="journal article" date="2019" name="Int. J. Syst. Evol. Microbiol.">
        <title>The Global Catalogue of Microorganisms (GCM) 10K type strain sequencing project: providing services to taxonomists for standard genome sequencing and annotation.</title>
        <authorList>
            <consortium name="The Broad Institute Genomics Platform"/>
            <consortium name="The Broad Institute Genome Sequencing Center for Infectious Disease"/>
            <person name="Wu L."/>
            <person name="Ma J."/>
        </authorList>
    </citation>
    <scope>NUCLEOTIDE SEQUENCE [LARGE SCALE GENOMIC DNA]</scope>
    <source>
        <strain evidence="5">JCM 17564</strain>
    </source>
</reference>
<evidence type="ECO:0000256" key="1">
    <source>
        <dbReference type="ARBA" id="ARBA00022679"/>
    </source>
</evidence>
<protein>
    <submittedName>
        <fullName evidence="4">GNAT family N-acetyltransferase</fullName>
    </submittedName>
</protein>
<dbReference type="CDD" id="cd04301">
    <property type="entry name" value="NAT_SF"/>
    <property type="match status" value="1"/>
</dbReference>
<dbReference type="InterPro" id="IPR016181">
    <property type="entry name" value="Acyl_CoA_acyltransferase"/>
</dbReference>
<evidence type="ECO:0000259" key="3">
    <source>
        <dbReference type="PROSITE" id="PS51186"/>
    </source>
</evidence>
<name>A0ABP7TTF1_9SPHN</name>
<dbReference type="InterPro" id="IPR000182">
    <property type="entry name" value="GNAT_dom"/>
</dbReference>
<dbReference type="Pfam" id="PF00583">
    <property type="entry name" value="Acetyltransf_1"/>
    <property type="match status" value="1"/>
</dbReference>
<sequence>MTLEEARPADAPALHRLVERAYRGDTARAGWSHEADLLTGPRTSEDEIAGFIADPTRHLLVARNGEGGICACVLLHDKGDGLFYLGMLTVEPAIQGGGMGKGLLAAAETHARDALGATRMEMQVFSRRRELLAFYDRRGYRPTGERRPFPYAEWPQSGALFDDLEFLVLEKPL</sequence>
<dbReference type="PROSITE" id="PS51186">
    <property type="entry name" value="GNAT"/>
    <property type="match status" value="1"/>
</dbReference>
<keyword evidence="2" id="KW-0012">Acyltransferase</keyword>
<evidence type="ECO:0000256" key="2">
    <source>
        <dbReference type="ARBA" id="ARBA00023315"/>
    </source>
</evidence>
<keyword evidence="1" id="KW-0808">Transferase</keyword>
<dbReference type="Proteomes" id="UP001424459">
    <property type="component" value="Unassembled WGS sequence"/>
</dbReference>
<dbReference type="Gene3D" id="3.40.630.30">
    <property type="match status" value="1"/>
</dbReference>
<gene>
    <name evidence="4" type="ORF">GCM10022281_07720</name>
</gene>
<dbReference type="PANTHER" id="PTHR43877:SF2">
    <property type="entry name" value="AMINOALKYLPHOSPHONATE N-ACETYLTRANSFERASE-RELATED"/>
    <property type="match status" value="1"/>
</dbReference>
<dbReference type="RefSeq" id="WP_344695692.1">
    <property type="nucleotide sequence ID" value="NZ_BAABBR010000001.1"/>
</dbReference>
<evidence type="ECO:0000313" key="5">
    <source>
        <dbReference type="Proteomes" id="UP001424459"/>
    </source>
</evidence>
<accession>A0ABP7TTF1</accession>
<proteinExistence type="predicted"/>
<organism evidence="4 5">
    <name type="scientific">Sphingomonas rosea</name>
    <dbReference type="NCBI Taxonomy" id="335605"/>
    <lineage>
        <taxon>Bacteria</taxon>
        <taxon>Pseudomonadati</taxon>
        <taxon>Pseudomonadota</taxon>
        <taxon>Alphaproteobacteria</taxon>
        <taxon>Sphingomonadales</taxon>
        <taxon>Sphingomonadaceae</taxon>
        <taxon>Sphingomonas</taxon>
    </lineage>
</organism>
<keyword evidence="5" id="KW-1185">Reference proteome</keyword>
<dbReference type="InterPro" id="IPR050832">
    <property type="entry name" value="Bact_Acetyltransf"/>
</dbReference>
<dbReference type="EMBL" id="BAABBR010000001">
    <property type="protein sequence ID" value="GAA4030739.1"/>
    <property type="molecule type" value="Genomic_DNA"/>
</dbReference>
<dbReference type="PANTHER" id="PTHR43877">
    <property type="entry name" value="AMINOALKYLPHOSPHONATE N-ACETYLTRANSFERASE-RELATED-RELATED"/>
    <property type="match status" value="1"/>
</dbReference>
<comment type="caution">
    <text evidence="4">The sequence shown here is derived from an EMBL/GenBank/DDBJ whole genome shotgun (WGS) entry which is preliminary data.</text>
</comment>
<feature type="domain" description="N-acetyltransferase" evidence="3">
    <location>
        <begin position="1"/>
        <end position="173"/>
    </location>
</feature>
<evidence type="ECO:0000313" key="4">
    <source>
        <dbReference type="EMBL" id="GAA4030739.1"/>
    </source>
</evidence>